<sequence>MTVHILKLCVGIDSIEHLIDVRKGRAHHLPDGTSYNYHVTRFRPKRAEEILDGGSIYWIIKGFIQLRQKIIGLESIKIDDVTKCKIIMDSTIVRTESQPRRPHQGWRYLAPADAPKDIAKGVKADDIPLELSRELRKMGLI</sequence>
<dbReference type="Pfam" id="PF07370">
    <property type="entry name" value="DUF1489"/>
    <property type="match status" value="1"/>
</dbReference>
<name>A0A3B1AF41_9ZZZZ</name>
<dbReference type="PIRSF" id="PIRSF032025">
    <property type="entry name" value="UCP032025"/>
    <property type="match status" value="1"/>
</dbReference>
<organism evidence="1">
    <name type="scientific">hydrothermal vent metagenome</name>
    <dbReference type="NCBI Taxonomy" id="652676"/>
    <lineage>
        <taxon>unclassified sequences</taxon>
        <taxon>metagenomes</taxon>
        <taxon>ecological metagenomes</taxon>
    </lineage>
</organism>
<dbReference type="InterPro" id="IPR008320">
    <property type="entry name" value="UCP032025"/>
</dbReference>
<accession>A0A3B1AF41</accession>
<gene>
    <name evidence="1" type="ORF">MNBD_ALPHA03-688</name>
</gene>
<proteinExistence type="predicted"/>
<reference evidence="1" key="1">
    <citation type="submission" date="2018-06" db="EMBL/GenBank/DDBJ databases">
        <authorList>
            <person name="Zhirakovskaya E."/>
        </authorList>
    </citation>
    <scope>NUCLEOTIDE SEQUENCE</scope>
</reference>
<dbReference type="AlphaFoldDB" id="A0A3B1AF41"/>
<protein>
    <submittedName>
        <fullName evidence="1">Uncharacterized protein</fullName>
    </submittedName>
</protein>
<dbReference type="EMBL" id="UOFW01000009">
    <property type="protein sequence ID" value="VAX02422.1"/>
    <property type="molecule type" value="Genomic_DNA"/>
</dbReference>
<evidence type="ECO:0000313" key="1">
    <source>
        <dbReference type="EMBL" id="VAX02422.1"/>
    </source>
</evidence>